<reference evidence="1 2" key="1">
    <citation type="submission" date="2015-03" db="EMBL/GenBank/DDBJ databases">
        <title>Genome assembly of Sandaracinus amylolyticus DSM 53668.</title>
        <authorList>
            <person name="Sharma G."/>
            <person name="Subramanian S."/>
        </authorList>
    </citation>
    <scope>NUCLEOTIDE SEQUENCE [LARGE SCALE GENOMIC DNA]</scope>
    <source>
        <strain evidence="1 2">DSM 53668</strain>
    </source>
</reference>
<evidence type="ECO:0000313" key="1">
    <source>
        <dbReference type="EMBL" id="AKF10116.1"/>
    </source>
</evidence>
<dbReference type="Proteomes" id="UP000034883">
    <property type="component" value="Chromosome"/>
</dbReference>
<dbReference type="Gene3D" id="3.40.50.720">
    <property type="entry name" value="NAD(P)-binding Rossmann-like Domain"/>
    <property type="match status" value="1"/>
</dbReference>
<dbReference type="AlphaFoldDB" id="A0A0F6YLP5"/>
<dbReference type="KEGG" id="samy:DB32_007265"/>
<sequence>MGARDAQRAADSRSHARRLYAPPMTKRPVCVVIGVGPGIGASLARRFAREGYAVALLARSLEHTRALEGELPESRAFACDASDGASIASAFARIRSELGEPEVLLYNAGSGVFGTFEDVSAEQLEQAWKVNTLGLFHASREVIGAMKARGRGTVLVTGATASLRGGARFAAFAQAKAAQRSLAQSMARTLWPSGVHVAVVIVDGMVDLPRTRAMRGDLPQEAFLAPDDVAEAMWTLHRQPRSAWTFELDVRPHVETW</sequence>
<dbReference type="InterPro" id="IPR036291">
    <property type="entry name" value="NAD(P)-bd_dom_sf"/>
</dbReference>
<protein>
    <submittedName>
        <fullName evidence="1">Short-chain dehydrogenase, associated with 2-hydroxychromene-2-carboxylate isomerase family protein</fullName>
    </submittedName>
</protein>
<dbReference type="SUPFAM" id="SSF51735">
    <property type="entry name" value="NAD(P)-binding Rossmann-fold domains"/>
    <property type="match status" value="1"/>
</dbReference>
<keyword evidence="2" id="KW-1185">Reference proteome</keyword>
<proteinExistence type="predicted"/>
<dbReference type="PANTHER" id="PTHR43431">
    <property type="entry name" value="OXIDOREDUCTASE, SHORT CHAIN DEHYDROGENASE/REDUCTASE FAMILY (AFU_ORTHOLOGUE AFUA_5G14000)"/>
    <property type="match status" value="1"/>
</dbReference>
<dbReference type="InterPro" id="IPR002347">
    <property type="entry name" value="SDR_fam"/>
</dbReference>
<organism evidence="1 2">
    <name type="scientific">Sandaracinus amylolyticus</name>
    <dbReference type="NCBI Taxonomy" id="927083"/>
    <lineage>
        <taxon>Bacteria</taxon>
        <taxon>Pseudomonadati</taxon>
        <taxon>Myxococcota</taxon>
        <taxon>Polyangia</taxon>
        <taxon>Polyangiales</taxon>
        <taxon>Sandaracinaceae</taxon>
        <taxon>Sandaracinus</taxon>
    </lineage>
</organism>
<dbReference type="PRINTS" id="PR00081">
    <property type="entry name" value="GDHRDH"/>
</dbReference>
<name>A0A0F6YLP5_9BACT</name>
<dbReference type="EMBL" id="CP011125">
    <property type="protein sequence ID" value="AKF10116.1"/>
    <property type="molecule type" value="Genomic_DNA"/>
</dbReference>
<accession>A0A0F6YLP5</accession>
<dbReference type="PANTHER" id="PTHR43431:SF7">
    <property type="entry name" value="OXIDOREDUCTASE, SHORT CHAIN DEHYDROGENASE_REDUCTASE FAMILY (AFU_ORTHOLOGUE AFUA_5G14000)"/>
    <property type="match status" value="1"/>
</dbReference>
<dbReference type="STRING" id="927083.DB32_007265"/>
<gene>
    <name evidence="1" type="ORF">DB32_007265</name>
</gene>
<dbReference type="Pfam" id="PF00106">
    <property type="entry name" value="adh_short"/>
    <property type="match status" value="1"/>
</dbReference>
<evidence type="ECO:0000313" key="2">
    <source>
        <dbReference type="Proteomes" id="UP000034883"/>
    </source>
</evidence>